<dbReference type="PANTHER" id="PTHR36504:SF1">
    <property type="entry name" value="LIPOPOLYSACCHARIDE EXPORT SYSTEM PROTEIN LPTA"/>
    <property type="match status" value="1"/>
</dbReference>
<protein>
    <recommendedName>
        <fullName evidence="3">Organic solvent tolerance-like N-terminal domain-containing protein</fullName>
    </recommendedName>
</protein>
<dbReference type="RefSeq" id="WP_338397393.1">
    <property type="nucleotide sequence ID" value="NZ_AP025292.1"/>
</dbReference>
<evidence type="ECO:0000313" key="4">
    <source>
        <dbReference type="EMBL" id="BDC97859.1"/>
    </source>
</evidence>
<dbReference type="EMBL" id="AP025292">
    <property type="protein sequence ID" value="BDC97859.1"/>
    <property type="molecule type" value="Genomic_DNA"/>
</dbReference>
<evidence type="ECO:0000256" key="1">
    <source>
        <dbReference type="ARBA" id="ARBA00022729"/>
    </source>
</evidence>
<evidence type="ECO:0000313" key="5">
    <source>
        <dbReference type="Proteomes" id="UP001354989"/>
    </source>
</evidence>
<dbReference type="InterPro" id="IPR005653">
    <property type="entry name" value="OstA-like_N"/>
</dbReference>
<keyword evidence="5" id="KW-1185">Reference proteome</keyword>
<dbReference type="Gene3D" id="2.60.450.10">
    <property type="entry name" value="Lipopolysaccharide (LPS) transport protein A like domain"/>
    <property type="match status" value="2"/>
</dbReference>
<sequence>MRKIIALFACVLVMMSMGQVQAQNKKEKVNYDAKDLVNGRRGSVRYQKLIGDVVFSFKKRNAQIYADSAYYYRRKGEMECYGKVRIVENDSINITSRKLVYRTTERMAKLREDVVYSDGNMTLYTDFLDYNTTSKSAHYFNSGKIIDGENTLTSTQGTYYPNQKKMVFSGEVKLVNPEYTLETDSLIYNTVTKEATTFGYTKSTRSDGSTLDTPHGMIYDASSQESQVYSGVIETDAYRVKGDDMVYNKAENLYKVIGNVYMLSKKDSVEITGQEAYYDKSRGYTKIWGSPVMKKIMEVDTFYLSADTLIAVDNKQENENKMLAFHDVKIWKSDLQGIADSMAYNMNDSLIYLYDDPLLWAQRNQIEADSISLKLGKGSLDKMFLQRNAFIIMEDTVGNFNQIKGREMVAHFKGKSIEEVDVNGNSESLYFALKQDNSLQGLNRILCSNMKIFFEGTQPSEVRFYVKPEATFYPPHEITDELKVLKGLNWRKSDRPTLEDVLAPRGVQPADSTGVISTPAPILKEAIDAPALNE</sequence>
<feature type="chain" id="PRO_5047438468" description="Organic solvent tolerance-like N-terminal domain-containing protein" evidence="2">
    <location>
        <begin position="23"/>
        <end position="534"/>
    </location>
</feature>
<name>A0ABN6L484_9BACT</name>
<accession>A0ABN6L484</accession>
<proteinExistence type="predicted"/>
<dbReference type="InterPro" id="IPR052037">
    <property type="entry name" value="LPS_export_LptA"/>
</dbReference>
<dbReference type="PANTHER" id="PTHR36504">
    <property type="entry name" value="LIPOPOLYSACCHARIDE EXPORT SYSTEM PROTEIN LPTA"/>
    <property type="match status" value="1"/>
</dbReference>
<organism evidence="4 5">
    <name type="scientific">Persicobacter psychrovividus</name>
    <dbReference type="NCBI Taxonomy" id="387638"/>
    <lineage>
        <taxon>Bacteria</taxon>
        <taxon>Pseudomonadati</taxon>
        <taxon>Bacteroidota</taxon>
        <taxon>Cytophagia</taxon>
        <taxon>Cytophagales</taxon>
        <taxon>Persicobacteraceae</taxon>
        <taxon>Persicobacter</taxon>
    </lineage>
</organism>
<gene>
    <name evidence="4" type="ORF">PEPS_01400</name>
</gene>
<evidence type="ECO:0000259" key="3">
    <source>
        <dbReference type="Pfam" id="PF13100"/>
    </source>
</evidence>
<evidence type="ECO:0000256" key="2">
    <source>
        <dbReference type="SAM" id="SignalP"/>
    </source>
</evidence>
<feature type="domain" description="Organic solvent tolerance-like N-terminal" evidence="3">
    <location>
        <begin position="46"/>
        <end position="184"/>
    </location>
</feature>
<dbReference type="Pfam" id="PF13100">
    <property type="entry name" value="OstA_2"/>
    <property type="match status" value="1"/>
</dbReference>
<keyword evidence="1 2" id="KW-0732">Signal</keyword>
<feature type="signal peptide" evidence="2">
    <location>
        <begin position="1"/>
        <end position="22"/>
    </location>
</feature>
<dbReference type="Proteomes" id="UP001354989">
    <property type="component" value="Chromosome"/>
</dbReference>
<reference evidence="4 5" key="1">
    <citation type="submission" date="2021-12" db="EMBL/GenBank/DDBJ databases">
        <title>Genome sequencing of bacteria with rrn-lacking chromosome and rrn-plasmid.</title>
        <authorList>
            <person name="Anda M."/>
            <person name="Iwasaki W."/>
        </authorList>
    </citation>
    <scope>NUCLEOTIDE SEQUENCE [LARGE SCALE GENOMIC DNA]</scope>
    <source>
        <strain evidence="4 5">NBRC 101262</strain>
    </source>
</reference>